<reference evidence="2 3" key="1">
    <citation type="journal article" date="2015" name="BMC Genomics">
        <title>Genome mining reveals unlocked bioactive potential of marine Gram-negative bacteria.</title>
        <authorList>
            <person name="Machado H."/>
            <person name="Sonnenschein E.C."/>
            <person name="Melchiorsen J."/>
            <person name="Gram L."/>
        </authorList>
    </citation>
    <scope>NUCLEOTIDE SEQUENCE [LARGE SCALE GENOMIC DNA]</scope>
    <source>
        <strain evidence="2 3">S2471</strain>
    </source>
</reference>
<dbReference type="AlphaFoldDB" id="A0A0F4QWR1"/>
<dbReference type="PATRIC" id="fig|43658.5.peg.887"/>
<gene>
    <name evidence="2" type="ORF">TW77_04240</name>
</gene>
<evidence type="ECO:0000313" key="3">
    <source>
        <dbReference type="Proteomes" id="UP000033452"/>
    </source>
</evidence>
<comment type="caution">
    <text evidence="2">The sequence shown here is derived from an EMBL/GenBank/DDBJ whole genome shotgun (WGS) entry which is preliminary data.</text>
</comment>
<name>A0A0F4QWR1_9GAMM</name>
<protein>
    <submittedName>
        <fullName evidence="2">Pilus assembly protein PilZ</fullName>
    </submittedName>
</protein>
<dbReference type="Pfam" id="PF07238">
    <property type="entry name" value="PilZ"/>
    <property type="match status" value="1"/>
</dbReference>
<organism evidence="2 3">
    <name type="scientific">Pseudoalteromonas rubra</name>
    <dbReference type="NCBI Taxonomy" id="43658"/>
    <lineage>
        <taxon>Bacteria</taxon>
        <taxon>Pseudomonadati</taxon>
        <taxon>Pseudomonadota</taxon>
        <taxon>Gammaproteobacteria</taxon>
        <taxon>Alteromonadales</taxon>
        <taxon>Pseudoalteromonadaceae</taxon>
        <taxon>Pseudoalteromonas</taxon>
    </lineage>
</organism>
<keyword evidence="3" id="KW-1185">Reference proteome</keyword>
<proteinExistence type="predicted"/>
<dbReference type="SUPFAM" id="SSF141371">
    <property type="entry name" value="PilZ domain-like"/>
    <property type="match status" value="1"/>
</dbReference>
<feature type="domain" description="PilZ" evidence="1">
    <location>
        <begin position="5"/>
        <end position="93"/>
    </location>
</feature>
<dbReference type="OrthoDB" id="5290589at2"/>
<sequence length="97" mass="10776">MIHEDKRRFMRMMVNTQAQLTVLSTGHKLQGICHDLSATGLSIIVDEPLEMNEMLEVFIDSHGGSIPPLNAHVKVIRCGNNSEGDGYILGLEIVQFN</sequence>
<dbReference type="Gene3D" id="2.40.10.220">
    <property type="entry name" value="predicted glycosyltransferase like domains"/>
    <property type="match status" value="1"/>
</dbReference>
<dbReference type="GO" id="GO:0035438">
    <property type="term" value="F:cyclic-di-GMP binding"/>
    <property type="evidence" value="ECO:0007669"/>
    <property type="project" value="InterPro"/>
</dbReference>
<dbReference type="EMBL" id="JXYA01000007">
    <property type="protein sequence ID" value="KJZ11769.1"/>
    <property type="molecule type" value="Genomic_DNA"/>
</dbReference>
<evidence type="ECO:0000259" key="1">
    <source>
        <dbReference type="Pfam" id="PF07238"/>
    </source>
</evidence>
<evidence type="ECO:0000313" key="2">
    <source>
        <dbReference type="EMBL" id="KJZ11769.1"/>
    </source>
</evidence>
<accession>A0A0F4QWR1</accession>
<dbReference type="RefSeq" id="WP_046003731.1">
    <property type="nucleotide sequence ID" value="NZ_JXYA01000007.1"/>
</dbReference>
<dbReference type="Proteomes" id="UP000033452">
    <property type="component" value="Unassembled WGS sequence"/>
</dbReference>
<dbReference type="InterPro" id="IPR009875">
    <property type="entry name" value="PilZ_domain"/>
</dbReference>